<feature type="compositionally biased region" description="Low complexity" evidence="1">
    <location>
        <begin position="82"/>
        <end position="96"/>
    </location>
</feature>
<keyword evidence="4" id="KW-1185">Reference proteome</keyword>
<dbReference type="RefSeq" id="WP_345636384.1">
    <property type="nucleotide sequence ID" value="NZ_BAABJQ010000027.1"/>
</dbReference>
<feature type="transmembrane region" description="Helical" evidence="2">
    <location>
        <begin position="215"/>
        <end position="235"/>
    </location>
</feature>
<feature type="region of interest" description="Disordered" evidence="1">
    <location>
        <begin position="331"/>
        <end position="389"/>
    </location>
</feature>
<dbReference type="Proteomes" id="UP001501570">
    <property type="component" value="Unassembled WGS sequence"/>
</dbReference>
<sequence>MSTPTPTPDSSGNGARPSGDGSDQAGERQPSDTAPTTPPAAAPRPGAAQPTTPQPTVPQPGAPEFGSPAPVTPSQAAPSPVNPAQVAPAHAASPASEFGDPPSGEFGPPGLAAPAGPFAAETAPTPPPPSRIREVLLAVGVAALITALGFPLGWLWSAAAPWVPAEKIPGAAVLAQPEQEQMIAEEGWYLLITVVAGLLLAVLAWVLLRRYRGGLMLLGLAVGGVFGGVLTLKFGHHIGYAHFVNLVRDAPNGTQFLAPVNLRVQETGLWHHWLPYARGDVLALAIAASALYLLLAGFSAHPSLRGPDPAQAQQPGAPAYLPAGDYYPAPAAGGYPLTPPNGGYPPAPPAAAPPAAQPPAAQPPAEPNRPGPDHPEPPASGPTAPASDS</sequence>
<reference evidence="4" key="1">
    <citation type="journal article" date="2019" name="Int. J. Syst. Evol. Microbiol.">
        <title>The Global Catalogue of Microorganisms (GCM) 10K type strain sequencing project: providing services to taxonomists for standard genome sequencing and annotation.</title>
        <authorList>
            <consortium name="The Broad Institute Genomics Platform"/>
            <consortium name="The Broad Institute Genome Sequencing Center for Infectious Disease"/>
            <person name="Wu L."/>
            <person name="Ma J."/>
        </authorList>
    </citation>
    <scope>NUCLEOTIDE SEQUENCE [LARGE SCALE GENOMIC DNA]</scope>
    <source>
        <strain evidence="4">JCM 18304</strain>
    </source>
</reference>
<feature type="compositionally biased region" description="Pro residues" evidence="1">
    <location>
        <begin position="52"/>
        <end position="61"/>
    </location>
</feature>
<evidence type="ECO:0008006" key="5">
    <source>
        <dbReference type="Google" id="ProtNLM"/>
    </source>
</evidence>
<organism evidence="3 4">
    <name type="scientific">Rugosimonospora acidiphila</name>
    <dbReference type="NCBI Taxonomy" id="556531"/>
    <lineage>
        <taxon>Bacteria</taxon>
        <taxon>Bacillati</taxon>
        <taxon>Actinomycetota</taxon>
        <taxon>Actinomycetes</taxon>
        <taxon>Micromonosporales</taxon>
        <taxon>Micromonosporaceae</taxon>
        <taxon>Rugosimonospora</taxon>
    </lineage>
</organism>
<name>A0ABP9SLE4_9ACTN</name>
<feature type="region of interest" description="Disordered" evidence="1">
    <location>
        <begin position="1"/>
        <end position="127"/>
    </location>
</feature>
<feature type="transmembrane region" description="Helical" evidence="2">
    <location>
        <begin position="281"/>
        <end position="300"/>
    </location>
</feature>
<feature type="compositionally biased region" description="Polar residues" evidence="1">
    <location>
        <begin position="1"/>
        <end position="13"/>
    </location>
</feature>
<evidence type="ECO:0000313" key="3">
    <source>
        <dbReference type="EMBL" id="GAA5196752.1"/>
    </source>
</evidence>
<dbReference type="EMBL" id="BAABJQ010000027">
    <property type="protein sequence ID" value="GAA5196752.1"/>
    <property type="molecule type" value="Genomic_DNA"/>
</dbReference>
<feature type="transmembrane region" description="Helical" evidence="2">
    <location>
        <begin position="188"/>
        <end position="208"/>
    </location>
</feature>
<proteinExistence type="predicted"/>
<feature type="compositionally biased region" description="Pro residues" evidence="1">
    <location>
        <begin position="337"/>
        <end position="370"/>
    </location>
</feature>
<feature type="compositionally biased region" description="Low complexity" evidence="1">
    <location>
        <begin position="104"/>
        <end position="123"/>
    </location>
</feature>
<comment type="caution">
    <text evidence="3">The sequence shown here is derived from an EMBL/GenBank/DDBJ whole genome shotgun (WGS) entry which is preliminary data.</text>
</comment>
<gene>
    <name evidence="3" type="ORF">GCM10023322_66450</name>
</gene>
<evidence type="ECO:0000256" key="2">
    <source>
        <dbReference type="SAM" id="Phobius"/>
    </source>
</evidence>
<protein>
    <recommendedName>
        <fullName evidence="5">DUF2567 domain-containing protein</fullName>
    </recommendedName>
</protein>
<keyword evidence="2" id="KW-1133">Transmembrane helix</keyword>
<evidence type="ECO:0000256" key="1">
    <source>
        <dbReference type="SAM" id="MobiDB-lite"/>
    </source>
</evidence>
<feature type="transmembrane region" description="Helical" evidence="2">
    <location>
        <begin position="135"/>
        <end position="156"/>
    </location>
</feature>
<keyword evidence="2" id="KW-0812">Transmembrane</keyword>
<accession>A0ABP9SLE4</accession>
<keyword evidence="2" id="KW-0472">Membrane</keyword>
<evidence type="ECO:0000313" key="4">
    <source>
        <dbReference type="Proteomes" id="UP001501570"/>
    </source>
</evidence>